<sequence>MFVITVVFECHAEQRESFAAALRTQAHNSVTKEQDCLLFDVCSDPDRPNRFFLYEIYGDEAAFDLHLKSEHFLNFDKEVADMVTSKTVERWNKHPSAGA</sequence>
<keyword evidence="2" id="KW-0503">Monooxygenase</keyword>
<evidence type="ECO:0000259" key="1">
    <source>
        <dbReference type="PROSITE" id="PS51725"/>
    </source>
</evidence>
<dbReference type="InterPro" id="IPR011008">
    <property type="entry name" value="Dimeric_a/b-barrel"/>
</dbReference>
<dbReference type="OrthoDB" id="9812754at2"/>
<dbReference type="Pfam" id="PF03992">
    <property type="entry name" value="ABM"/>
    <property type="match status" value="1"/>
</dbReference>
<evidence type="ECO:0000313" key="2">
    <source>
        <dbReference type="EMBL" id="TQV80753.1"/>
    </source>
</evidence>
<dbReference type="GO" id="GO:0004497">
    <property type="term" value="F:monooxygenase activity"/>
    <property type="evidence" value="ECO:0007669"/>
    <property type="project" value="UniProtKB-KW"/>
</dbReference>
<dbReference type="PANTHER" id="PTHR33336">
    <property type="entry name" value="QUINOL MONOOXYGENASE YGIN-RELATED"/>
    <property type="match status" value="1"/>
</dbReference>
<dbReference type="InterPro" id="IPR050744">
    <property type="entry name" value="AI-2_Isomerase_LsrG"/>
</dbReference>
<keyword evidence="3" id="KW-1185">Reference proteome</keyword>
<comment type="caution">
    <text evidence="2">The sequence shown here is derived from an EMBL/GenBank/DDBJ whole genome shotgun (WGS) entry which is preliminary data.</text>
</comment>
<proteinExistence type="predicted"/>
<name>A0A545TU60_9PROT</name>
<dbReference type="PROSITE" id="PS51725">
    <property type="entry name" value="ABM"/>
    <property type="match status" value="1"/>
</dbReference>
<organism evidence="2 3">
    <name type="scientific">Denitrobaculum tricleocarpae</name>
    <dbReference type="NCBI Taxonomy" id="2591009"/>
    <lineage>
        <taxon>Bacteria</taxon>
        <taxon>Pseudomonadati</taxon>
        <taxon>Pseudomonadota</taxon>
        <taxon>Alphaproteobacteria</taxon>
        <taxon>Rhodospirillales</taxon>
        <taxon>Rhodospirillaceae</taxon>
        <taxon>Denitrobaculum</taxon>
    </lineage>
</organism>
<dbReference type="Proteomes" id="UP000315252">
    <property type="component" value="Unassembled WGS sequence"/>
</dbReference>
<accession>A0A545TU60</accession>
<keyword evidence="2" id="KW-0560">Oxidoreductase</keyword>
<reference evidence="2 3" key="1">
    <citation type="submission" date="2019-06" db="EMBL/GenBank/DDBJ databases">
        <title>Whole genome sequence for Rhodospirillaceae sp. R148.</title>
        <authorList>
            <person name="Wang G."/>
        </authorList>
    </citation>
    <scope>NUCLEOTIDE SEQUENCE [LARGE SCALE GENOMIC DNA]</scope>
    <source>
        <strain evidence="2 3">R148</strain>
    </source>
</reference>
<dbReference type="GO" id="GO:0005829">
    <property type="term" value="C:cytosol"/>
    <property type="evidence" value="ECO:0007669"/>
    <property type="project" value="TreeGrafter"/>
</dbReference>
<dbReference type="EMBL" id="VHSH01000003">
    <property type="protein sequence ID" value="TQV80753.1"/>
    <property type="molecule type" value="Genomic_DNA"/>
</dbReference>
<dbReference type="SUPFAM" id="SSF54909">
    <property type="entry name" value="Dimeric alpha+beta barrel"/>
    <property type="match status" value="1"/>
</dbReference>
<dbReference type="AlphaFoldDB" id="A0A545TU60"/>
<dbReference type="InterPro" id="IPR007138">
    <property type="entry name" value="ABM_dom"/>
</dbReference>
<feature type="domain" description="ABM" evidence="1">
    <location>
        <begin position="2"/>
        <end position="92"/>
    </location>
</feature>
<protein>
    <submittedName>
        <fullName evidence="2">Antibiotic biosynthesis monooxygenase</fullName>
    </submittedName>
</protein>
<gene>
    <name evidence="2" type="ORF">FKG95_11410</name>
</gene>
<evidence type="ECO:0000313" key="3">
    <source>
        <dbReference type="Proteomes" id="UP000315252"/>
    </source>
</evidence>
<dbReference type="PANTHER" id="PTHR33336:SF1">
    <property type="entry name" value="(4S)-4-HYDROXY-5-PHOSPHONOOXYPENTANE-2,3-DIONE ISOMERASE"/>
    <property type="match status" value="1"/>
</dbReference>
<dbReference type="Gene3D" id="3.30.70.100">
    <property type="match status" value="1"/>
</dbReference>
<dbReference type="RefSeq" id="WP_142896467.1">
    <property type="nucleotide sequence ID" value="NZ_ML660054.1"/>
</dbReference>